<protein>
    <submittedName>
        <fullName evidence="6">Acyl-CoA dehydrogenase, C-terminal domain protein</fullName>
    </submittedName>
</protein>
<dbReference type="InterPro" id="IPR037069">
    <property type="entry name" value="AcylCoA_DH/ox_N_sf"/>
</dbReference>
<name>K5B8P2_MYCHD</name>
<evidence type="ECO:0000256" key="2">
    <source>
        <dbReference type="ARBA" id="ARBA00009347"/>
    </source>
</evidence>
<gene>
    <name evidence="6" type="ORF">C731_1974</name>
</gene>
<dbReference type="GO" id="GO:0050660">
    <property type="term" value="F:flavin adenine dinucleotide binding"/>
    <property type="evidence" value="ECO:0007669"/>
    <property type="project" value="InterPro"/>
</dbReference>
<evidence type="ECO:0000313" key="7">
    <source>
        <dbReference type="Proteomes" id="UP000006265"/>
    </source>
</evidence>
<evidence type="ECO:0000256" key="4">
    <source>
        <dbReference type="ARBA" id="ARBA00022827"/>
    </source>
</evidence>
<dbReference type="EMBL" id="AMRA01000048">
    <property type="protein sequence ID" value="EKF24043.1"/>
    <property type="molecule type" value="Genomic_DNA"/>
</dbReference>
<dbReference type="PANTHER" id="PTHR43884">
    <property type="entry name" value="ACYL-COA DEHYDROGENASE"/>
    <property type="match status" value="1"/>
</dbReference>
<keyword evidence="7" id="KW-1185">Reference proteome</keyword>
<comment type="cofactor">
    <cofactor evidence="1">
        <name>FAD</name>
        <dbReference type="ChEBI" id="CHEBI:57692"/>
    </cofactor>
</comment>
<evidence type="ECO:0000313" key="6">
    <source>
        <dbReference type="EMBL" id="EKF24043.1"/>
    </source>
</evidence>
<dbReference type="Gene3D" id="1.10.540.10">
    <property type="entry name" value="Acyl-CoA dehydrogenase/oxidase, N-terminal domain"/>
    <property type="match status" value="1"/>
</dbReference>
<dbReference type="InterPro" id="IPR009075">
    <property type="entry name" value="AcylCo_DH/oxidase_C"/>
</dbReference>
<evidence type="ECO:0000256" key="5">
    <source>
        <dbReference type="ARBA" id="ARBA00023002"/>
    </source>
</evidence>
<dbReference type="RefSeq" id="WP_005627026.1">
    <property type="nucleotide sequence ID" value="NZ_AMRA01000048.1"/>
</dbReference>
<dbReference type="STRING" id="1122247.GCA_000379865_02125"/>
<dbReference type="Pfam" id="PF00441">
    <property type="entry name" value="Acyl-CoA_dh_1"/>
    <property type="match status" value="1"/>
</dbReference>
<dbReference type="PANTHER" id="PTHR43884:SF20">
    <property type="entry name" value="ACYL-COA DEHYDROGENASE FADE28"/>
    <property type="match status" value="1"/>
</dbReference>
<keyword evidence="3" id="KW-0285">Flavoprotein</keyword>
<comment type="caution">
    <text evidence="6">The sequence shown here is derived from an EMBL/GenBank/DDBJ whole genome shotgun (WGS) entry which is preliminary data.</text>
</comment>
<dbReference type="SUPFAM" id="SSF47203">
    <property type="entry name" value="Acyl-CoA dehydrogenase C-terminal domain-like"/>
    <property type="match status" value="1"/>
</dbReference>
<dbReference type="GO" id="GO:0003995">
    <property type="term" value="F:acyl-CoA dehydrogenase activity"/>
    <property type="evidence" value="ECO:0007669"/>
    <property type="project" value="TreeGrafter"/>
</dbReference>
<proteinExistence type="inferred from homology"/>
<dbReference type="InterPro" id="IPR036250">
    <property type="entry name" value="AcylCo_DH-like_C"/>
</dbReference>
<keyword evidence="5" id="KW-0560">Oxidoreductase</keyword>
<dbReference type="Proteomes" id="UP000006265">
    <property type="component" value="Unassembled WGS sequence"/>
</dbReference>
<evidence type="ECO:0000256" key="1">
    <source>
        <dbReference type="ARBA" id="ARBA00001974"/>
    </source>
</evidence>
<evidence type="ECO:0000256" key="3">
    <source>
        <dbReference type="ARBA" id="ARBA00022630"/>
    </source>
</evidence>
<accession>K5B8P2</accession>
<dbReference type="Gene3D" id="1.20.140.10">
    <property type="entry name" value="Butyryl-CoA Dehydrogenase, subunit A, domain 3"/>
    <property type="match status" value="1"/>
</dbReference>
<comment type="similarity">
    <text evidence="2">Belongs to the acyl-CoA dehydrogenase family.</text>
</comment>
<reference evidence="6 7" key="1">
    <citation type="journal article" date="2012" name="J. Bacteriol.">
        <title>Genome sequence of Mycobacterium hassiacum DSM 44199, a rare source of heat-stable mycobacterial proteins.</title>
        <authorList>
            <person name="Tiago I."/>
            <person name="Maranha A."/>
            <person name="Mendes V."/>
            <person name="Alarico S."/>
            <person name="Moynihan P.J."/>
            <person name="Clarke A.J."/>
            <person name="Macedo-Ribeiro S."/>
            <person name="Pereira P.J."/>
            <person name="Empadinhas N."/>
        </authorList>
    </citation>
    <scope>NUCLEOTIDE SEQUENCE [LARGE SCALE GENOMIC DNA]</scope>
    <source>
        <strain evidence="7">DSM 44199 / CIP 105218 / JCM 12690 / 3849</strain>
    </source>
</reference>
<dbReference type="AlphaFoldDB" id="K5B8P2"/>
<organism evidence="6 7">
    <name type="scientific">Mycolicibacterium hassiacum (strain DSM 44199 / CIP 105218 / JCM 12690 / 3849)</name>
    <name type="common">Mycobacterium hassiacum</name>
    <dbReference type="NCBI Taxonomy" id="1122247"/>
    <lineage>
        <taxon>Bacteria</taxon>
        <taxon>Bacillati</taxon>
        <taxon>Actinomycetota</taxon>
        <taxon>Actinomycetes</taxon>
        <taxon>Mycobacteriales</taxon>
        <taxon>Mycobacteriaceae</taxon>
        <taxon>Mycolicibacterium</taxon>
    </lineage>
</organism>
<keyword evidence="4" id="KW-0274">FAD</keyword>
<dbReference type="eggNOG" id="COG1960">
    <property type="taxonomic scope" value="Bacteria"/>
</dbReference>
<dbReference type="OrthoDB" id="2450120at2"/>
<dbReference type="InterPro" id="IPR009100">
    <property type="entry name" value="AcylCoA_DH/oxidase_NM_dom_sf"/>
</dbReference>
<dbReference type="SUPFAM" id="SSF56645">
    <property type="entry name" value="Acyl-CoA dehydrogenase NM domain-like"/>
    <property type="match status" value="1"/>
</dbReference>
<sequence>MTTDALLGGAVDPDLLALMDAVFAEHGGAGTAHGGPVRLDAALWSRLSELGLVRLTGSEQTGGSGAGWPEAAELAAAAVRHAVRLPLAEHDLLAGWLLETAGLPVDDAVRTVAVVGADGTAAAVPWASAAQRVVLLWRDADGTHRVADVEPQRLRVTPGTNLIGEPRDTVAADVGALSGTAVADELAGRLELRAALVRAVQVAAALDTAVGLAIEHAGARTQFGRPLAKFQAVQHMIADIAAEAALARTAVAAALHRATETDWTAADLDFMVAVARSCVGHAADVVARRAHQLLGAIGTTAEHRLHHYTRAALAWRGEYGSVRSWDERVTAAAARAGADGLWSLIAG</sequence>
<dbReference type="PATRIC" id="fig|1122247.3.peg.1899"/>